<dbReference type="InterPro" id="IPR014555">
    <property type="entry name" value="RecF-like"/>
</dbReference>
<feature type="domain" description="ATPase AAA-type core" evidence="2">
    <location>
        <begin position="30"/>
        <end position="353"/>
    </location>
</feature>
<dbReference type="Pfam" id="PF13304">
    <property type="entry name" value="AAA_21"/>
    <property type="match status" value="1"/>
</dbReference>
<feature type="region of interest" description="Disordered" evidence="1">
    <location>
        <begin position="144"/>
        <end position="178"/>
    </location>
</feature>
<evidence type="ECO:0000313" key="3">
    <source>
        <dbReference type="EMBL" id="PHK01493.1"/>
    </source>
</evidence>
<accession>A0A9Q5Z9P0</accession>
<dbReference type="InterPro" id="IPR003959">
    <property type="entry name" value="ATPase_AAA_core"/>
</dbReference>
<evidence type="ECO:0000259" key="2">
    <source>
        <dbReference type="Pfam" id="PF13304"/>
    </source>
</evidence>
<dbReference type="SUPFAM" id="SSF52540">
    <property type="entry name" value="P-loop containing nucleoside triphosphate hydrolases"/>
    <property type="match status" value="1"/>
</dbReference>
<dbReference type="GeneID" id="57097205"/>
<evidence type="ECO:0000313" key="4">
    <source>
        <dbReference type="Proteomes" id="UP000222310"/>
    </source>
</evidence>
<name>A0A9Q5Z9P0_NOSLI</name>
<gene>
    <name evidence="3" type="ORF">VF08_22210</name>
</gene>
<dbReference type="GO" id="GO:0016887">
    <property type="term" value="F:ATP hydrolysis activity"/>
    <property type="evidence" value="ECO:0007669"/>
    <property type="project" value="InterPro"/>
</dbReference>
<evidence type="ECO:0000256" key="1">
    <source>
        <dbReference type="SAM" id="MobiDB-lite"/>
    </source>
</evidence>
<dbReference type="Proteomes" id="UP000222310">
    <property type="component" value="Unassembled WGS sequence"/>
</dbReference>
<dbReference type="Gene3D" id="3.40.50.300">
    <property type="entry name" value="P-loop containing nucleotide triphosphate hydrolases"/>
    <property type="match status" value="1"/>
</dbReference>
<comment type="caution">
    <text evidence="3">The sequence shown here is derived from an EMBL/GenBank/DDBJ whole genome shotgun (WGS) entry which is preliminary data.</text>
</comment>
<organism evidence="3 4">
    <name type="scientific">Nostoc linckia z8</name>
    <dbReference type="NCBI Taxonomy" id="1628746"/>
    <lineage>
        <taxon>Bacteria</taxon>
        <taxon>Bacillati</taxon>
        <taxon>Cyanobacteriota</taxon>
        <taxon>Cyanophyceae</taxon>
        <taxon>Nostocales</taxon>
        <taxon>Nostocaceae</taxon>
        <taxon>Nostoc</taxon>
    </lineage>
</organism>
<dbReference type="PANTHER" id="PTHR32182">
    <property type="entry name" value="DNA REPLICATION AND REPAIR PROTEIN RECF"/>
    <property type="match status" value="1"/>
</dbReference>
<reference evidence="3 4" key="1">
    <citation type="submission" date="2015-02" db="EMBL/GenBank/DDBJ databases">
        <title>Nostoc linckia genome annotation.</title>
        <authorList>
            <person name="Zhou Z."/>
        </authorList>
    </citation>
    <scope>NUCLEOTIDE SEQUENCE [LARGE SCALE GENOMIC DNA]</scope>
    <source>
        <strain evidence="4">z8</strain>
    </source>
</reference>
<protein>
    <submittedName>
        <fullName evidence="3">Chromosome segregation protein SMC</fullName>
    </submittedName>
</protein>
<dbReference type="GO" id="GO:0005524">
    <property type="term" value="F:ATP binding"/>
    <property type="evidence" value="ECO:0007669"/>
    <property type="project" value="InterPro"/>
</dbReference>
<dbReference type="AlphaFoldDB" id="A0A9Q5Z9P0"/>
<dbReference type="GO" id="GO:0006302">
    <property type="term" value="P:double-strand break repair"/>
    <property type="evidence" value="ECO:0007669"/>
    <property type="project" value="TreeGrafter"/>
</dbReference>
<dbReference type="GO" id="GO:0000731">
    <property type="term" value="P:DNA synthesis involved in DNA repair"/>
    <property type="evidence" value="ECO:0007669"/>
    <property type="project" value="TreeGrafter"/>
</dbReference>
<dbReference type="PANTHER" id="PTHR32182:SF25">
    <property type="entry name" value="SLR1056 PROTEIN"/>
    <property type="match status" value="1"/>
</dbReference>
<dbReference type="EMBL" id="LAHD01000071">
    <property type="protein sequence ID" value="PHK01493.1"/>
    <property type="molecule type" value="Genomic_DNA"/>
</dbReference>
<dbReference type="PIRSF" id="PIRSF029347">
    <property type="entry name" value="RecF"/>
    <property type="match status" value="1"/>
</dbReference>
<proteinExistence type="predicted"/>
<dbReference type="InterPro" id="IPR027417">
    <property type="entry name" value="P-loop_NTPase"/>
</dbReference>
<dbReference type="RefSeq" id="WP_099070367.1">
    <property type="nucleotide sequence ID" value="NZ_LAHD01000071.1"/>
</dbReference>
<sequence>MEGKRFIHSIRLENFLSYGNEGEEIELQPLNVLIGSNASGKSNLIEAIGLLQATPGNLTAPIREGGGVREWLWKGATGVPTAEIEAVIDYPQGIMPLRYKLGFTMVNQRLEIVDEAIENQNANYDGAEDVYFFYRYQNGRPVLNVRTTPEGQAGTSTGRSSRRLRQEELSPNQSVLSQKKDLDSYPELTYLGNQFSKIRIYREWNLGRYTPPRMAQPADLPNDFLDEDARNLGHVLNNLDYQGEKPKLLKQLQKFYDAIDDITIRVESATVQVFLREQKLGLAVPATRLSDGTLRYLCLLTILSHPSPPPLVCIEEPEVGLHPDILPTIAELLIQASKRTQLVVTTHSDSLVSGLSEYPESVIVCERDQKGSHLHRQEPKRLEKWLEKYSLGDLWRMGQIGGNRW</sequence>